<dbReference type="GO" id="GO:0046872">
    <property type="term" value="F:metal ion binding"/>
    <property type="evidence" value="ECO:0007669"/>
    <property type="project" value="UniProtKB-KW"/>
</dbReference>
<dbReference type="InterPro" id="IPR008300">
    <property type="entry name" value="PTAC"/>
</dbReference>
<dbReference type="NCBIfam" id="NF011652">
    <property type="entry name" value="PRK15070.1"/>
    <property type="match status" value="1"/>
</dbReference>
<gene>
    <name evidence="13" type="primary">pduL</name>
    <name evidence="13" type="ORF">MJG50_01670</name>
</gene>
<keyword evidence="14" id="KW-1185">Reference proteome</keyword>
<name>A0AAW5E1Z4_9BACI</name>
<accession>A0AAW5E1Z4</accession>
<keyword evidence="7" id="KW-0862">Zinc</keyword>
<dbReference type="GO" id="GO:0016747">
    <property type="term" value="F:acyltransferase activity, transferring groups other than amino-acyl groups"/>
    <property type="evidence" value="ECO:0007669"/>
    <property type="project" value="InterPro"/>
</dbReference>
<proteinExistence type="inferred from homology"/>
<keyword evidence="8 13" id="KW-0012">Acyltransferase</keyword>
<dbReference type="RefSeq" id="WP_240252267.1">
    <property type="nucleotide sequence ID" value="NZ_JAKTTI010000001.1"/>
</dbReference>
<sequence>MALITEKNLRQLFVQRKLPNPFILNSNEKMTPAARDFLNERKIAIIFAEKQKNPLTHSHIQIPVGVSNRHVHLSNEHAAILFGANERLVEERPLSQPGQFASKQRVTLVGPNGVIENVRVLGPERERTQIEISRTDGFSLGIHPPVRLSGSIEGTPGITLVGTAGSVTVKEGLIIAKNHVHMSSKNSKNLNIKHGDSIVLLSKMRNIIFSDVIVRVKDSYQLDFHIDLDEANASGLSTNDHVVMIGKNGQLFSDCIGDVADD</sequence>
<evidence type="ECO:0000256" key="12">
    <source>
        <dbReference type="ARBA" id="ARBA00047589"/>
    </source>
</evidence>
<evidence type="ECO:0000256" key="4">
    <source>
        <dbReference type="ARBA" id="ARBA00020837"/>
    </source>
</evidence>
<protein>
    <recommendedName>
        <fullName evidence="4">Phosphate propanoyltransferase</fullName>
        <ecNumber evidence="3">2.3.1.222</ecNumber>
    </recommendedName>
    <alternativeName>
        <fullName evidence="10">Phosphate acyltransferase PduL</fullName>
    </alternativeName>
    <alternativeName>
        <fullName evidence="9">Phosphotransacylase PduL</fullName>
    </alternativeName>
    <alternativeName>
        <fullName evidence="11">Propanediol utilization protein PduL</fullName>
    </alternativeName>
</protein>
<evidence type="ECO:0000256" key="9">
    <source>
        <dbReference type="ARBA" id="ARBA00030044"/>
    </source>
</evidence>
<evidence type="ECO:0000256" key="3">
    <source>
        <dbReference type="ARBA" id="ARBA00012206"/>
    </source>
</evidence>
<keyword evidence="6" id="KW-0479">Metal-binding</keyword>
<comment type="caution">
    <text evidence="13">The sequence shown here is derived from an EMBL/GenBank/DDBJ whole genome shotgun (WGS) entry which is preliminary data.</text>
</comment>
<evidence type="ECO:0000256" key="7">
    <source>
        <dbReference type="ARBA" id="ARBA00022833"/>
    </source>
</evidence>
<evidence type="ECO:0000256" key="8">
    <source>
        <dbReference type="ARBA" id="ARBA00023315"/>
    </source>
</evidence>
<evidence type="ECO:0000256" key="1">
    <source>
        <dbReference type="ARBA" id="ARBA00001947"/>
    </source>
</evidence>
<evidence type="ECO:0000313" key="13">
    <source>
        <dbReference type="EMBL" id="MCH1624021.1"/>
    </source>
</evidence>
<comment type="similarity">
    <text evidence="2">Belongs to the PduL family.</text>
</comment>
<comment type="catalytic activity">
    <reaction evidence="12">
        <text>propanoyl-CoA + phosphate = propanoyl phosphate + CoA</text>
        <dbReference type="Rhea" id="RHEA:28046"/>
        <dbReference type="ChEBI" id="CHEBI:43474"/>
        <dbReference type="ChEBI" id="CHEBI:57287"/>
        <dbReference type="ChEBI" id="CHEBI:57392"/>
        <dbReference type="ChEBI" id="CHEBI:58933"/>
        <dbReference type="EC" id="2.3.1.222"/>
    </reaction>
</comment>
<dbReference type="Pfam" id="PF06130">
    <property type="entry name" value="PTAC"/>
    <property type="match status" value="1"/>
</dbReference>
<evidence type="ECO:0000256" key="11">
    <source>
        <dbReference type="ARBA" id="ARBA00033077"/>
    </source>
</evidence>
<organism evidence="13 14">
    <name type="scientific">Fredinandcohnia quinoae</name>
    <dbReference type="NCBI Taxonomy" id="2918902"/>
    <lineage>
        <taxon>Bacteria</taxon>
        <taxon>Bacillati</taxon>
        <taxon>Bacillota</taxon>
        <taxon>Bacilli</taxon>
        <taxon>Bacillales</taxon>
        <taxon>Bacillaceae</taxon>
        <taxon>Fredinandcohnia</taxon>
    </lineage>
</organism>
<comment type="cofactor">
    <cofactor evidence="1">
        <name>Zn(2+)</name>
        <dbReference type="ChEBI" id="CHEBI:29105"/>
    </cofactor>
</comment>
<dbReference type="EMBL" id="JAKTTI010000001">
    <property type="protein sequence ID" value="MCH1624021.1"/>
    <property type="molecule type" value="Genomic_DNA"/>
</dbReference>
<dbReference type="AlphaFoldDB" id="A0AAW5E1Z4"/>
<evidence type="ECO:0000256" key="5">
    <source>
        <dbReference type="ARBA" id="ARBA00022679"/>
    </source>
</evidence>
<dbReference type="PANTHER" id="PTHR39453:SF1">
    <property type="entry name" value="PHOSPHATE PROPANOYLTRANSFERASE"/>
    <property type="match status" value="1"/>
</dbReference>
<evidence type="ECO:0000256" key="6">
    <source>
        <dbReference type="ARBA" id="ARBA00022723"/>
    </source>
</evidence>
<keyword evidence="5 13" id="KW-0808">Transferase</keyword>
<reference evidence="13" key="1">
    <citation type="submission" date="2022-02" db="EMBL/GenBank/DDBJ databases">
        <title>Fredinandcohnia quinoae sp. nov. isolated from Chenopodium quinoa seeds.</title>
        <authorList>
            <person name="Saati-Santamaria Z."/>
            <person name="Flores-Felix J.D."/>
            <person name="Igual J.M."/>
            <person name="Velazquez E."/>
            <person name="Garcia-Fraile P."/>
            <person name="Martinez-Molina E."/>
        </authorList>
    </citation>
    <scope>NUCLEOTIDE SEQUENCE</scope>
    <source>
        <strain evidence="13">SECRCQ15</strain>
    </source>
</reference>
<evidence type="ECO:0000313" key="14">
    <source>
        <dbReference type="Proteomes" id="UP001431131"/>
    </source>
</evidence>
<evidence type="ECO:0000256" key="2">
    <source>
        <dbReference type="ARBA" id="ARBA00007342"/>
    </source>
</evidence>
<dbReference type="PANTHER" id="PTHR39453">
    <property type="entry name" value="PHOSPHATE PROPANOYLTRANSFERASE"/>
    <property type="match status" value="1"/>
</dbReference>
<dbReference type="Proteomes" id="UP001431131">
    <property type="component" value="Unassembled WGS sequence"/>
</dbReference>
<evidence type="ECO:0000256" key="10">
    <source>
        <dbReference type="ARBA" id="ARBA00030939"/>
    </source>
</evidence>
<dbReference type="EC" id="2.3.1.222" evidence="3"/>